<evidence type="ECO:0000256" key="1">
    <source>
        <dbReference type="ARBA" id="ARBA00004776"/>
    </source>
</evidence>
<dbReference type="InterPro" id="IPR029044">
    <property type="entry name" value="Nucleotide-diphossugar_trans"/>
</dbReference>
<dbReference type="CDD" id="cd04186">
    <property type="entry name" value="GT_2_like_c"/>
    <property type="match status" value="1"/>
</dbReference>
<evidence type="ECO:0000256" key="3">
    <source>
        <dbReference type="ARBA" id="ARBA00022676"/>
    </source>
</evidence>
<accession>A0AAJ2LV57</accession>
<dbReference type="GO" id="GO:0016757">
    <property type="term" value="F:glycosyltransferase activity"/>
    <property type="evidence" value="ECO:0007669"/>
    <property type="project" value="UniProtKB-KW"/>
</dbReference>
<feature type="domain" description="Glycosyltransferase 2-like" evidence="6">
    <location>
        <begin position="12"/>
        <end position="133"/>
    </location>
</feature>
<protein>
    <submittedName>
        <fullName evidence="8">Glycosyltransferase family 2 protein</fullName>
    </submittedName>
</protein>
<feature type="domain" description="Galactosyltransferase C-terminal" evidence="7">
    <location>
        <begin position="179"/>
        <end position="227"/>
    </location>
</feature>
<dbReference type="SUPFAM" id="SSF53448">
    <property type="entry name" value="Nucleotide-diphospho-sugar transferases"/>
    <property type="match status" value="1"/>
</dbReference>
<dbReference type="InterPro" id="IPR001173">
    <property type="entry name" value="Glyco_trans_2-like"/>
</dbReference>
<evidence type="ECO:0000256" key="4">
    <source>
        <dbReference type="ARBA" id="ARBA00022679"/>
    </source>
</evidence>
<dbReference type="InterPro" id="IPR027791">
    <property type="entry name" value="Galactosyl_T_C"/>
</dbReference>
<dbReference type="AlphaFoldDB" id="A0AAJ2LV57"/>
<dbReference type="Gene3D" id="3.90.550.10">
    <property type="entry name" value="Spore Coat Polysaccharide Biosynthesis Protein SpsA, Chain A"/>
    <property type="match status" value="1"/>
</dbReference>
<gene>
    <name evidence="8" type="ORF">KZC50_01140</name>
</gene>
<evidence type="ECO:0000313" key="9">
    <source>
        <dbReference type="Proteomes" id="UP001183582"/>
    </source>
</evidence>
<evidence type="ECO:0000259" key="6">
    <source>
        <dbReference type="Pfam" id="PF00535"/>
    </source>
</evidence>
<dbReference type="PANTHER" id="PTHR43179">
    <property type="entry name" value="RHAMNOSYLTRANSFERASE WBBL"/>
    <property type="match status" value="1"/>
</dbReference>
<evidence type="ECO:0000313" key="8">
    <source>
        <dbReference type="EMBL" id="MDS0244212.1"/>
    </source>
</evidence>
<dbReference type="Proteomes" id="UP001183582">
    <property type="component" value="Unassembled WGS sequence"/>
</dbReference>
<feature type="region of interest" description="Disordered" evidence="5">
    <location>
        <begin position="313"/>
        <end position="335"/>
    </location>
</feature>
<evidence type="ECO:0000259" key="7">
    <source>
        <dbReference type="Pfam" id="PF02709"/>
    </source>
</evidence>
<keyword evidence="4" id="KW-0808">Transferase</keyword>
<dbReference type="EMBL" id="JAHWXH010000001">
    <property type="protein sequence ID" value="MDS0244212.1"/>
    <property type="molecule type" value="Genomic_DNA"/>
</dbReference>
<sequence>MTADEIVPQIAVVIVNYNTADETAASIASVLAMTRTPTEIVVVDNGSRDGSVETLRARFPEIAVVDAGENLGFAAGVNRGVAHTTAPWVLLLNPDTVVLDGAIDALLAYARAHPEHRVYGGRTVRPDGSTDPSSCWGAMSLWSLACFATGLSTAFKRSRIFDPESLGSWQRDSVREVPIITGCLLLISREDWTLLGGMDETYFLYGEDADFSARAWEHGMRPVIVPSATIIHAVGGSTASSGRKMSMVMAGKATVLRRRWHPAAAAIGIALLQVGTAVRALPAGARGRRGTTWQVVWGHRRAWRTGYPASRPALFGDAPAEPTTRTTDIPLGGKS</sequence>
<dbReference type="Pfam" id="PF02709">
    <property type="entry name" value="Glyco_transf_7C"/>
    <property type="match status" value="1"/>
</dbReference>
<evidence type="ECO:0000256" key="5">
    <source>
        <dbReference type="SAM" id="MobiDB-lite"/>
    </source>
</evidence>
<comment type="similarity">
    <text evidence="2">Belongs to the glycosyltransferase 2 family.</text>
</comment>
<comment type="pathway">
    <text evidence="1">Cell wall biogenesis; cell wall polysaccharide biosynthesis.</text>
</comment>
<organism evidence="8 9">
    <name type="scientific">Microbacterium aurantiacum</name>
    <dbReference type="NCBI Taxonomy" id="162393"/>
    <lineage>
        <taxon>Bacteria</taxon>
        <taxon>Bacillati</taxon>
        <taxon>Actinomycetota</taxon>
        <taxon>Actinomycetes</taxon>
        <taxon>Micrococcales</taxon>
        <taxon>Microbacteriaceae</taxon>
        <taxon>Microbacterium</taxon>
    </lineage>
</organism>
<proteinExistence type="inferred from homology"/>
<name>A0AAJ2LV57_9MICO</name>
<comment type="caution">
    <text evidence="8">The sequence shown here is derived from an EMBL/GenBank/DDBJ whole genome shotgun (WGS) entry which is preliminary data.</text>
</comment>
<dbReference type="RefSeq" id="WP_310890301.1">
    <property type="nucleotide sequence ID" value="NZ_BAAAGR010000001.1"/>
</dbReference>
<dbReference type="GeneID" id="301456788"/>
<keyword evidence="3" id="KW-0328">Glycosyltransferase</keyword>
<dbReference type="PANTHER" id="PTHR43179:SF12">
    <property type="entry name" value="GALACTOFURANOSYLTRANSFERASE GLFT2"/>
    <property type="match status" value="1"/>
</dbReference>
<dbReference type="Pfam" id="PF00535">
    <property type="entry name" value="Glycos_transf_2"/>
    <property type="match status" value="1"/>
</dbReference>
<evidence type="ECO:0000256" key="2">
    <source>
        <dbReference type="ARBA" id="ARBA00006739"/>
    </source>
</evidence>
<reference evidence="8 9" key="1">
    <citation type="submission" date="2021-06" db="EMBL/GenBank/DDBJ databases">
        <title>Genome-based taxonomic framework of Microbacterium strains isolated from marine environment, the description of four new species and reclassification of four preexisting species.</title>
        <authorList>
            <person name="Lee S.D."/>
            <person name="Kim S.-M."/>
            <person name="Byeon Y.-S."/>
            <person name="Yang H.L."/>
            <person name="Kim I.S."/>
        </authorList>
    </citation>
    <scope>NUCLEOTIDE SEQUENCE [LARGE SCALE GENOMIC DNA]</scope>
    <source>
        <strain evidence="8 9">KACC 20514</strain>
    </source>
</reference>